<feature type="transmembrane region" description="Helical" evidence="5">
    <location>
        <begin position="340"/>
        <end position="360"/>
    </location>
</feature>
<dbReference type="GO" id="GO:0022857">
    <property type="term" value="F:transmembrane transporter activity"/>
    <property type="evidence" value="ECO:0007669"/>
    <property type="project" value="InterPro"/>
</dbReference>
<dbReference type="InterPro" id="IPR036259">
    <property type="entry name" value="MFS_trans_sf"/>
</dbReference>
<keyword evidence="7" id="KW-1185">Reference proteome</keyword>
<dbReference type="Pfam" id="PF07690">
    <property type="entry name" value="MFS_1"/>
    <property type="match status" value="1"/>
</dbReference>
<feature type="transmembrane region" description="Helical" evidence="5">
    <location>
        <begin position="50"/>
        <end position="73"/>
    </location>
</feature>
<organism evidence="6 7">
    <name type="scientific">Amblyomma americanum</name>
    <name type="common">Lone star tick</name>
    <dbReference type="NCBI Taxonomy" id="6943"/>
    <lineage>
        <taxon>Eukaryota</taxon>
        <taxon>Metazoa</taxon>
        <taxon>Ecdysozoa</taxon>
        <taxon>Arthropoda</taxon>
        <taxon>Chelicerata</taxon>
        <taxon>Arachnida</taxon>
        <taxon>Acari</taxon>
        <taxon>Parasitiformes</taxon>
        <taxon>Ixodida</taxon>
        <taxon>Ixodoidea</taxon>
        <taxon>Ixodidae</taxon>
        <taxon>Amblyomminae</taxon>
        <taxon>Amblyomma</taxon>
    </lineage>
</organism>
<dbReference type="EMBL" id="JARKHS020025358">
    <property type="protein sequence ID" value="KAK8767552.1"/>
    <property type="molecule type" value="Genomic_DNA"/>
</dbReference>
<protein>
    <recommendedName>
        <fullName evidence="4">Major facilitator superfamily domain-containing protein 4A</fullName>
    </recommendedName>
</protein>
<comment type="caution">
    <text evidence="6">The sequence shown here is derived from an EMBL/GenBank/DDBJ whole genome shotgun (WGS) entry which is preliminary data.</text>
</comment>
<dbReference type="AlphaFoldDB" id="A0AAQ4DYL2"/>
<name>A0AAQ4DYL2_AMBAM</name>
<feature type="transmembrane region" description="Helical" evidence="5">
    <location>
        <begin position="366"/>
        <end position="389"/>
    </location>
</feature>
<evidence type="ECO:0000256" key="4">
    <source>
        <dbReference type="ARBA" id="ARBA00040840"/>
    </source>
</evidence>
<gene>
    <name evidence="6" type="ORF">V5799_005662</name>
</gene>
<dbReference type="InterPro" id="IPR011701">
    <property type="entry name" value="MFS"/>
</dbReference>
<dbReference type="SUPFAM" id="SSF103473">
    <property type="entry name" value="MFS general substrate transporter"/>
    <property type="match status" value="1"/>
</dbReference>
<evidence type="ECO:0000256" key="5">
    <source>
        <dbReference type="SAM" id="Phobius"/>
    </source>
</evidence>
<keyword evidence="3 5" id="KW-0472">Membrane</keyword>
<feature type="transmembrane region" description="Helical" evidence="5">
    <location>
        <begin position="85"/>
        <end position="103"/>
    </location>
</feature>
<feature type="transmembrane region" description="Helical" evidence="5">
    <location>
        <begin position="26"/>
        <end position="44"/>
    </location>
</feature>
<dbReference type="PANTHER" id="PTHR23121:SF10">
    <property type="entry name" value="MAJOR FACILITATOR SUPERFAMILY DOMAIN-CONTAINING PROTEIN 4A"/>
    <property type="match status" value="1"/>
</dbReference>
<dbReference type="Proteomes" id="UP001321473">
    <property type="component" value="Unassembled WGS sequence"/>
</dbReference>
<evidence type="ECO:0000256" key="1">
    <source>
        <dbReference type="ARBA" id="ARBA00022692"/>
    </source>
</evidence>
<dbReference type="PANTHER" id="PTHR23121">
    <property type="entry name" value="SODIUM-DEPENDENT GLUCOSE TRANSPORTER 1"/>
    <property type="match status" value="1"/>
</dbReference>
<keyword evidence="2 5" id="KW-1133">Transmembrane helix</keyword>
<proteinExistence type="predicted"/>
<feature type="transmembrane region" description="Helical" evidence="5">
    <location>
        <begin position="253"/>
        <end position="272"/>
    </location>
</feature>
<evidence type="ECO:0000313" key="6">
    <source>
        <dbReference type="EMBL" id="KAK8767552.1"/>
    </source>
</evidence>
<feature type="transmembrane region" description="Helical" evidence="5">
    <location>
        <begin position="154"/>
        <end position="178"/>
    </location>
</feature>
<evidence type="ECO:0000256" key="3">
    <source>
        <dbReference type="ARBA" id="ARBA00023136"/>
    </source>
</evidence>
<feature type="transmembrane region" description="Helical" evidence="5">
    <location>
        <begin position="304"/>
        <end position="328"/>
    </location>
</feature>
<reference evidence="6 7" key="1">
    <citation type="journal article" date="2023" name="Arcadia Sci">
        <title>De novo assembly of a long-read Amblyomma americanum tick genome.</title>
        <authorList>
            <person name="Chou S."/>
            <person name="Poskanzer K.E."/>
            <person name="Rollins M."/>
            <person name="Thuy-Boun P.S."/>
        </authorList>
    </citation>
    <scope>NUCLEOTIDE SEQUENCE [LARGE SCALE GENOMIC DNA]</scope>
    <source>
        <strain evidence="6">F_SG_1</strain>
        <tissue evidence="6">Salivary glands</tissue>
    </source>
</reference>
<accession>A0AAQ4DYL2</accession>
<feature type="transmembrane region" description="Helical" evidence="5">
    <location>
        <begin position="279"/>
        <end position="298"/>
    </location>
</feature>
<sequence length="416" mass="44688">MKTQYSLYVHNSCAGGKLYDTYNTQVVSILAMALTCFTALMIPLSGSLPLAHVMMFFGGLGLGAFGTGANVWILKMWPRNSSPALQVFHLAFGIGCLAAPFIARPFLSQGTTSSRNKTVQMSSTKWNGTDDSPIQPLDYENATIFDDAPTDSTIYYAFGIASAFLLVIVASMTTLYFIDHTSFNTRRTNDVNGATKNTEELAEYKRFARITLAMLCAYVCVYVALESTTSGMLTAFAVECGLHFSKPLASRLVALYFLCFAASRLAAALVSVKVSAFSVSVASHVVLVITAAVMLAWGSSSATALWASTAMAGIAQGPLNAAVTAWVAKRINISNKMMSIAVVTGGLGSLSPPLLVGQFLDSSPNVFIYVSFAAVILSVLLFFAMFLYLRRKPLESENKQLIAIVNSDIPEKMPSV</sequence>
<keyword evidence="1 5" id="KW-0812">Transmembrane</keyword>
<evidence type="ECO:0000313" key="7">
    <source>
        <dbReference type="Proteomes" id="UP001321473"/>
    </source>
</evidence>
<dbReference type="Gene3D" id="1.20.1250.20">
    <property type="entry name" value="MFS general substrate transporter like domains"/>
    <property type="match status" value="1"/>
</dbReference>
<evidence type="ECO:0000256" key="2">
    <source>
        <dbReference type="ARBA" id="ARBA00022989"/>
    </source>
</evidence>